<evidence type="ECO:0000313" key="1">
    <source>
        <dbReference type="EMBL" id="KAI5672376.1"/>
    </source>
</evidence>
<accession>A0ACC0BI86</accession>
<name>A0ACC0BI86_CATRO</name>
<sequence>MQQALKVLEQQFSWLAKNVKDLKREEKDNYEQSNIRDFGDHPMHNNQWGYGKENKREEVKESCCDISSSLNSLSSEEVNLFANSNNHFLPSFSLSVQKFEAQSMENEGSLGYKLYKTISFLPSTSFSSFDSIINESICCSFSFFCDRIQSQFLNFLTTTCGTKPNHGMEAKEEGMGKELFIG</sequence>
<comment type="caution">
    <text evidence="1">The sequence shown here is derived from an EMBL/GenBank/DDBJ whole genome shotgun (WGS) entry which is preliminary data.</text>
</comment>
<dbReference type="Proteomes" id="UP001060085">
    <property type="component" value="Linkage Group LG03"/>
</dbReference>
<proteinExistence type="predicted"/>
<gene>
    <name evidence="1" type="ORF">M9H77_12740</name>
</gene>
<evidence type="ECO:0000313" key="2">
    <source>
        <dbReference type="Proteomes" id="UP001060085"/>
    </source>
</evidence>
<keyword evidence="2" id="KW-1185">Reference proteome</keyword>
<protein>
    <submittedName>
        <fullName evidence="1">Uncharacterized protein</fullName>
    </submittedName>
</protein>
<reference evidence="2" key="1">
    <citation type="journal article" date="2023" name="Nat. Plants">
        <title>Single-cell RNA sequencing provides a high-resolution roadmap for understanding the multicellular compartmentation of specialized metabolism.</title>
        <authorList>
            <person name="Sun S."/>
            <person name="Shen X."/>
            <person name="Li Y."/>
            <person name="Li Y."/>
            <person name="Wang S."/>
            <person name="Li R."/>
            <person name="Zhang H."/>
            <person name="Shen G."/>
            <person name="Guo B."/>
            <person name="Wei J."/>
            <person name="Xu J."/>
            <person name="St-Pierre B."/>
            <person name="Chen S."/>
            <person name="Sun C."/>
        </authorList>
    </citation>
    <scope>NUCLEOTIDE SEQUENCE [LARGE SCALE GENOMIC DNA]</scope>
</reference>
<dbReference type="EMBL" id="CM044703">
    <property type="protein sequence ID" value="KAI5672376.1"/>
    <property type="molecule type" value="Genomic_DNA"/>
</dbReference>
<organism evidence="1 2">
    <name type="scientific">Catharanthus roseus</name>
    <name type="common">Madagascar periwinkle</name>
    <name type="synonym">Vinca rosea</name>
    <dbReference type="NCBI Taxonomy" id="4058"/>
    <lineage>
        <taxon>Eukaryota</taxon>
        <taxon>Viridiplantae</taxon>
        <taxon>Streptophyta</taxon>
        <taxon>Embryophyta</taxon>
        <taxon>Tracheophyta</taxon>
        <taxon>Spermatophyta</taxon>
        <taxon>Magnoliopsida</taxon>
        <taxon>eudicotyledons</taxon>
        <taxon>Gunneridae</taxon>
        <taxon>Pentapetalae</taxon>
        <taxon>asterids</taxon>
        <taxon>lamiids</taxon>
        <taxon>Gentianales</taxon>
        <taxon>Apocynaceae</taxon>
        <taxon>Rauvolfioideae</taxon>
        <taxon>Vinceae</taxon>
        <taxon>Catharanthinae</taxon>
        <taxon>Catharanthus</taxon>
    </lineage>
</organism>